<keyword evidence="11 13" id="KW-0804">Transcription</keyword>
<evidence type="ECO:0000256" key="7">
    <source>
        <dbReference type="ARBA" id="ARBA00023012"/>
    </source>
</evidence>
<dbReference type="Proteomes" id="UP000004725">
    <property type="component" value="Unassembled WGS sequence"/>
</dbReference>
<dbReference type="InterPro" id="IPR036388">
    <property type="entry name" value="WH-like_DNA-bd_sf"/>
</dbReference>
<evidence type="ECO:0000256" key="12">
    <source>
        <dbReference type="ARBA" id="ARBA00025691"/>
    </source>
</evidence>
<keyword evidence="2 13" id="KW-0963">Cytoplasm</keyword>
<keyword evidence="3 13" id="KW-0678">Repressor</keyword>
<proteinExistence type="predicted"/>
<keyword evidence="4 15" id="KW-0597">Phosphoprotein</keyword>
<dbReference type="GO" id="GO:0042173">
    <property type="term" value="P:regulation of sporulation resulting in formation of a cellular spore"/>
    <property type="evidence" value="ECO:0007669"/>
    <property type="project" value="InterPro"/>
</dbReference>
<comment type="cofactor">
    <cofactor evidence="13 14">
        <name>Ca(2+)</name>
        <dbReference type="ChEBI" id="CHEBI:29108"/>
    </cofactor>
    <text evidence="13 14">Binds 1 Ca(2+) ion per subunit.</text>
</comment>
<dbReference type="Pfam" id="PF00072">
    <property type="entry name" value="Response_reg"/>
    <property type="match status" value="1"/>
</dbReference>
<dbReference type="OrthoDB" id="9793299at2"/>
<comment type="function">
    <text evidence="12">May play the central regulatory role in sporulation. It may be an element of the effector pathway responsible for the activation of sporulation genes in response to nutritional stress. Spo0A may act in concert with Spo0H (a sigma factor) to control the expression of some genes that are critical to the sporulation process. Repressor of abrB, activator of the spoIIa operon. Binds the DNA sequence 5'-TGNCGAA-3' (0A box).</text>
</comment>
<evidence type="ECO:0000256" key="4">
    <source>
        <dbReference type="ARBA" id="ARBA00022553"/>
    </source>
</evidence>
<evidence type="ECO:0000256" key="6">
    <source>
        <dbReference type="ARBA" id="ARBA00022969"/>
    </source>
</evidence>
<dbReference type="GO" id="GO:0051606">
    <property type="term" value="P:detection of stimulus"/>
    <property type="evidence" value="ECO:0007669"/>
    <property type="project" value="UniProtKB-UniRule"/>
</dbReference>
<evidence type="ECO:0000256" key="9">
    <source>
        <dbReference type="ARBA" id="ARBA00023125"/>
    </source>
</evidence>
<evidence type="ECO:0000256" key="2">
    <source>
        <dbReference type="ARBA" id="ARBA00022490"/>
    </source>
</evidence>
<dbReference type="KEGG" id="pana:BBH88_12975"/>
<gene>
    <name evidence="18" type="ORF">A1A1_12322</name>
    <name evidence="17" type="ORF">BBH88_12975</name>
</gene>
<dbReference type="PANTHER" id="PTHR44591">
    <property type="entry name" value="STRESS RESPONSE REGULATOR PROTEIN 1"/>
    <property type="match status" value="1"/>
</dbReference>
<dbReference type="PIRSF" id="PIRSF002937">
    <property type="entry name" value="Res_reg_Spo0A"/>
    <property type="match status" value="1"/>
</dbReference>
<evidence type="ECO:0000313" key="20">
    <source>
        <dbReference type="Proteomes" id="UP000092661"/>
    </source>
</evidence>
<dbReference type="CDD" id="cd17561">
    <property type="entry name" value="REC_Spo0A"/>
    <property type="match status" value="1"/>
</dbReference>
<evidence type="ECO:0000313" key="17">
    <source>
        <dbReference type="EMBL" id="ANU11143.1"/>
    </source>
</evidence>
<dbReference type="NCBIfam" id="TIGR02875">
    <property type="entry name" value="spore_0_A"/>
    <property type="match status" value="1"/>
</dbReference>
<dbReference type="SUPFAM" id="SSF52172">
    <property type="entry name" value="CheY-like"/>
    <property type="match status" value="1"/>
</dbReference>
<dbReference type="InterPro" id="IPR050595">
    <property type="entry name" value="Bact_response_regulator"/>
</dbReference>
<feature type="binding site" evidence="14">
    <location>
        <position position="56"/>
    </location>
    <ligand>
        <name>Ca(2+)</name>
        <dbReference type="ChEBI" id="CHEBI:29108"/>
    </ligand>
</feature>
<accession>A0A1C7DIU4</accession>
<dbReference type="GO" id="GO:0003700">
    <property type="term" value="F:DNA-binding transcription factor activity"/>
    <property type="evidence" value="ECO:0007669"/>
    <property type="project" value="InterPro"/>
</dbReference>
<feature type="binding site" evidence="14">
    <location>
        <position position="11"/>
    </location>
    <ligand>
        <name>Ca(2+)</name>
        <dbReference type="ChEBI" id="CHEBI:29108"/>
    </ligand>
</feature>
<evidence type="ECO:0000313" key="18">
    <source>
        <dbReference type="EMBL" id="EIM06160.1"/>
    </source>
</evidence>
<keyword evidence="13 14" id="KW-0479">Metal-binding</keyword>
<dbReference type="InterPro" id="IPR011006">
    <property type="entry name" value="CheY-like_superfamily"/>
</dbReference>
<dbReference type="EMBL" id="AJYB01000038">
    <property type="protein sequence ID" value="EIM06160.1"/>
    <property type="molecule type" value="Genomic_DNA"/>
</dbReference>
<dbReference type="GO" id="GO:0003677">
    <property type="term" value="F:DNA binding"/>
    <property type="evidence" value="ECO:0007669"/>
    <property type="project" value="UniProtKB-KW"/>
</dbReference>
<keyword evidence="20" id="KW-1185">Reference proteome</keyword>
<dbReference type="SUPFAM" id="SSF46894">
    <property type="entry name" value="C-terminal effector domain of the bipartite response regulators"/>
    <property type="match status" value="1"/>
</dbReference>
<feature type="binding site" evidence="14">
    <location>
        <position position="10"/>
    </location>
    <ligand>
        <name>Ca(2+)</name>
        <dbReference type="ChEBI" id="CHEBI:29108"/>
    </ligand>
</feature>
<dbReference type="GO" id="GO:0005737">
    <property type="term" value="C:cytoplasm"/>
    <property type="evidence" value="ECO:0007669"/>
    <property type="project" value="UniProtKB-SubCell"/>
</dbReference>
<keyword evidence="7 13" id="KW-0902">Two-component regulatory system</keyword>
<protein>
    <recommendedName>
        <fullName evidence="13">Stage 0 sporulation protein A homolog</fullName>
    </recommendedName>
</protein>
<sequence length="265" mass="30213">MDKIKIAIADDNRELVGLMKDYLNAQPNMEVVDVAYNGKTCIEMLQNLSVDILLLDIIMPYLDGIAVLDAIKENGDLREIDVIMLSAFGQESIMSQAADYGASYFIMKPFEADRLAVQINHIMNTRNRSDQPNSRLTKEDRITNIVKDIGIPPHLKGYNYLKEAVSLVLEQPEILNKVTKVLYPRIATKFDTTSTRVERSIRHAIEQVWNRHETVDHISKIFGYSVAHLESKPTNSEFIAMVADSLQLEMRDKSNLQNFKKLSNR</sequence>
<dbReference type="InterPro" id="IPR016032">
    <property type="entry name" value="Sig_transdc_resp-reg_C-effctor"/>
</dbReference>
<dbReference type="SMART" id="SM00448">
    <property type="entry name" value="REC"/>
    <property type="match status" value="1"/>
</dbReference>
<dbReference type="Gene3D" id="3.40.50.2300">
    <property type="match status" value="1"/>
</dbReference>
<dbReference type="InterPro" id="IPR012052">
    <property type="entry name" value="Spore_0_A"/>
</dbReference>
<dbReference type="AlphaFoldDB" id="A0A1C7DIU4"/>
<dbReference type="eggNOG" id="COG0745">
    <property type="taxonomic scope" value="Bacteria"/>
</dbReference>
<evidence type="ECO:0000256" key="11">
    <source>
        <dbReference type="ARBA" id="ARBA00023163"/>
    </source>
</evidence>
<evidence type="ECO:0000256" key="3">
    <source>
        <dbReference type="ARBA" id="ARBA00022491"/>
    </source>
</evidence>
<reference evidence="17" key="3">
    <citation type="submission" date="2016-10" db="EMBL/GenBank/DDBJ databases">
        <authorList>
            <person name="See-Too W.S."/>
        </authorList>
    </citation>
    <scope>NUCLEOTIDE SEQUENCE</scope>
    <source>
        <strain evidence="17">DSM 14505</strain>
    </source>
</reference>
<feature type="domain" description="Response regulatory" evidence="16">
    <location>
        <begin position="5"/>
        <end position="123"/>
    </location>
</feature>
<keyword evidence="9 13" id="KW-0238">DNA-binding</keyword>
<keyword evidence="10 13" id="KW-0010">Activator</keyword>
<dbReference type="InterPro" id="IPR014879">
    <property type="entry name" value="Spo0A_C"/>
</dbReference>
<organism evidence="18 19">
    <name type="scientific">Planococcus antarcticus DSM 14505</name>
    <dbReference type="NCBI Taxonomy" id="1185653"/>
    <lineage>
        <taxon>Bacteria</taxon>
        <taxon>Bacillati</taxon>
        <taxon>Bacillota</taxon>
        <taxon>Bacilli</taxon>
        <taxon>Bacillales</taxon>
        <taxon>Caryophanaceae</taxon>
        <taxon>Planococcus</taxon>
    </lineage>
</organism>
<dbReference type="PROSITE" id="PS50110">
    <property type="entry name" value="RESPONSE_REGULATORY"/>
    <property type="match status" value="1"/>
</dbReference>
<dbReference type="Gene3D" id="1.10.10.10">
    <property type="entry name" value="Winged helix-like DNA-binding domain superfamily/Winged helix DNA-binding domain"/>
    <property type="match status" value="1"/>
</dbReference>
<comment type="function">
    <text evidence="13">May play the central regulatory role in sporulation. It may be an element of the effector pathway responsible for the activation of sporulation genes in response to nutritional stress. Spo0A may act in concert with spo0H (a sigma factor) to control the expression of some genes that are critical to the sporulation process.</text>
</comment>
<dbReference type="Pfam" id="PF08769">
    <property type="entry name" value="Spo0A_C"/>
    <property type="match status" value="1"/>
</dbReference>
<keyword evidence="6 13" id="KW-0749">Sporulation</keyword>
<keyword evidence="8 13" id="KW-0805">Transcription regulation</keyword>
<evidence type="ECO:0000256" key="10">
    <source>
        <dbReference type="ARBA" id="ARBA00023159"/>
    </source>
</evidence>
<evidence type="ECO:0000256" key="14">
    <source>
        <dbReference type="PIRSR" id="PIRSR002937-1"/>
    </source>
</evidence>
<evidence type="ECO:0000256" key="8">
    <source>
        <dbReference type="ARBA" id="ARBA00023015"/>
    </source>
</evidence>
<dbReference type="EMBL" id="CP016534">
    <property type="protein sequence ID" value="ANU11143.1"/>
    <property type="molecule type" value="Genomic_DNA"/>
</dbReference>
<evidence type="ECO:0000256" key="5">
    <source>
        <dbReference type="ARBA" id="ARBA00022837"/>
    </source>
</evidence>
<evidence type="ECO:0000313" key="19">
    <source>
        <dbReference type="Proteomes" id="UP000004725"/>
    </source>
</evidence>
<reference evidence="20" key="2">
    <citation type="submission" date="2016-07" db="EMBL/GenBank/DDBJ databases">
        <authorList>
            <person name="See-Too W.S."/>
        </authorList>
    </citation>
    <scope>NUCLEOTIDE SEQUENCE [LARGE SCALE GENOMIC DNA]</scope>
    <source>
        <strain evidence="20">DSM 14505</strain>
    </source>
</reference>
<name>A0A1C7DIU4_9BACL</name>
<dbReference type="GO" id="GO:0005509">
    <property type="term" value="F:calcium ion binding"/>
    <property type="evidence" value="ECO:0007669"/>
    <property type="project" value="UniProtKB-UniRule"/>
</dbReference>
<feature type="modified residue" description="4-aspartylphosphate" evidence="15">
    <location>
        <position position="56"/>
    </location>
</feature>
<reference evidence="18 19" key="1">
    <citation type="journal article" date="2012" name="J. Bacteriol.">
        <title>Genome Sequence of the Antarctic Psychrophile Bacterium Planococcus antarcticus DSM 14505.</title>
        <authorList>
            <person name="Margolles A."/>
            <person name="Gueimonde M."/>
            <person name="Sanchez B."/>
        </authorList>
    </citation>
    <scope>NUCLEOTIDE SEQUENCE [LARGE SCALE GENOMIC DNA]</scope>
    <source>
        <strain evidence="18 19">DSM 14505</strain>
    </source>
</reference>
<dbReference type="Proteomes" id="UP000092661">
    <property type="component" value="Chromosome"/>
</dbReference>
<evidence type="ECO:0000256" key="1">
    <source>
        <dbReference type="ARBA" id="ARBA00004496"/>
    </source>
</evidence>
<dbReference type="PANTHER" id="PTHR44591:SF14">
    <property type="entry name" value="PROTEIN PILG"/>
    <property type="match status" value="1"/>
</dbReference>
<dbReference type="GO" id="GO:0030435">
    <property type="term" value="P:sporulation resulting in formation of a cellular spore"/>
    <property type="evidence" value="ECO:0007669"/>
    <property type="project" value="UniProtKB-UniRule"/>
</dbReference>
<comment type="subcellular location">
    <subcellularLocation>
        <location evidence="1 13">Cytoplasm</location>
    </subcellularLocation>
</comment>
<evidence type="ECO:0000256" key="13">
    <source>
        <dbReference type="PIRNR" id="PIRNR002937"/>
    </source>
</evidence>
<evidence type="ECO:0000259" key="16">
    <source>
        <dbReference type="PROSITE" id="PS50110"/>
    </source>
</evidence>
<dbReference type="RefSeq" id="WP_006830432.1">
    <property type="nucleotide sequence ID" value="NZ_AJYB01000038.1"/>
</dbReference>
<dbReference type="InterPro" id="IPR001789">
    <property type="entry name" value="Sig_transdc_resp-reg_receiver"/>
</dbReference>
<dbReference type="GO" id="GO:0000160">
    <property type="term" value="P:phosphorelay signal transduction system"/>
    <property type="evidence" value="ECO:0007669"/>
    <property type="project" value="UniProtKB-UniRule"/>
</dbReference>
<evidence type="ECO:0000256" key="15">
    <source>
        <dbReference type="PROSITE-ProRule" id="PRU00169"/>
    </source>
</evidence>
<keyword evidence="5 13" id="KW-0106">Calcium</keyword>